<dbReference type="EMBL" id="FPBT01000027">
    <property type="protein sequence ID" value="SFU65874.1"/>
    <property type="molecule type" value="Genomic_DNA"/>
</dbReference>
<dbReference type="RefSeq" id="WP_090471888.1">
    <property type="nucleotide sequence ID" value="NZ_FOWF01000030.1"/>
</dbReference>
<evidence type="ECO:0000313" key="2">
    <source>
        <dbReference type="EMBL" id="SFU65874.1"/>
    </source>
</evidence>
<dbReference type="STRING" id="155865.SAMN05216515_13017"/>
<dbReference type="OrthoDB" id="1779735at2"/>
<feature type="transmembrane region" description="Helical" evidence="1">
    <location>
        <begin position="115"/>
        <end position="133"/>
    </location>
</feature>
<keyword evidence="1" id="KW-0472">Membrane</keyword>
<proteinExistence type="predicted"/>
<keyword evidence="1" id="KW-1133">Transmembrane helix</keyword>
<evidence type="ECO:0000313" key="3">
    <source>
        <dbReference type="Proteomes" id="UP000198817"/>
    </source>
</evidence>
<keyword evidence="1" id="KW-0812">Transmembrane</keyword>
<keyword evidence="3" id="KW-1185">Reference proteome</keyword>
<evidence type="ECO:0000256" key="1">
    <source>
        <dbReference type="SAM" id="Phobius"/>
    </source>
</evidence>
<reference evidence="2 3" key="1">
    <citation type="submission" date="2016-10" db="EMBL/GenBank/DDBJ databases">
        <authorList>
            <person name="de Groot N.N."/>
        </authorList>
    </citation>
    <scope>NUCLEOTIDE SEQUENCE [LARGE SCALE GENOMIC DNA]</scope>
    <source>
        <strain evidence="2 3">KHGC13</strain>
    </source>
</reference>
<gene>
    <name evidence="2" type="ORF">SAMN05216508_12717</name>
</gene>
<feature type="transmembrane region" description="Helical" evidence="1">
    <location>
        <begin position="7"/>
        <end position="24"/>
    </location>
</feature>
<protein>
    <submittedName>
        <fullName evidence="2">Uncharacterized protein</fullName>
    </submittedName>
</protein>
<dbReference type="AlphaFoldDB" id="A0A1I7HYT5"/>
<feature type="transmembrane region" description="Helical" evidence="1">
    <location>
        <begin position="36"/>
        <end position="54"/>
    </location>
</feature>
<sequence>MKKHNAIILTVLGILAIIAGILMTSVLKIDFGSLKFLPYLLSGIGCAAAGYGITEIAEKDIMKKSPDVYKQMQIDSQDERNVMIQNAAKAKAFDVMQMIFLILIITVGLMGELTVTLLMVICYFSVLGLAVFYRKKLDKEN</sequence>
<organism evidence="2 3">
    <name type="scientific">Eubacterium pyruvativorans</name>
    <dbReference type="NCBI Taxonomy" id="155865"/>
    <lineage>
        <taxon>Bacteria</taxon>
        <taxon>Bacillati</taxon>
        <taxon>Bacillota</taxon>
        <taxon>Clostridia</taxon>
        <taxon>Eubacteriales</taxon>
        <taxon>Eubacteriaceae</taxon>
        <taxon>Eubacterium</taxon>
    </lineage>
</organism>
<name>A0A1I7HYT5_9FIRM</name>
<dbReference type="Proteomes" id="UP000198817">
    <property type="component" value="Unassembled WGS sequence"/>
</dbReference>
<accession>A0A1I7HYT5</accession>